<sequence>MLLTIQAVLAVREAFERRSLETTTKECGATLTNWHDLLVAKKGNQFLDWFSGEAGRINRQVVVPAVLLEPIGVATFTTPWNFPTAMLARLEQPLPLVAQL</sequence>
<feature type="domain" description="Aldehyde dehydrogenase" evidence="1">
    <location>
        <begin position="20"/>
        <end position="89"/>
    </location>
</feature>
<evidence type="ECO:0000313" key="3">
    <source>
        <dbReference type="Proteomes" id="UP001176961"/>
    </source>
</evidence>
<dbReference type="InterPro" id="IPR016161">
    <property type="entry name" value="Ald_DH/histidinol_DH"/>
</dbReference>
<evidence type="ECO:0000313" key="2">
    <source>
        <dbReference type="EMBL" id="CAJ0590716.1"/>
    </source>
</evidence>
<name>A0AA36DNY6_CYLNA</name>
<dbReference type="Gene3D" id="3.40.605.10">
    <property type="entry name" value="Aldehyde Dehydrogenase, Chain A, domain 1"/>
    <property type="match status" value="1"/>
</dbReference>
<dbReference type="Pfam" id="PF00171">
    <property type="entry name" value="Aldedh"/>
    <property type="match status" value="1"/>
</dbReference>
<dbReference type="AlphaFoldDB" id="A0AA36DNY6"/>
<proteinExistence type="predicted"/>
<dbReference type="SUPFAM" id="SSF53720">
    <property type="entry name" value="ALDH-like"/>
    <property type="match status" value="1"/>
</dbReference>
<keyword evidence="3" id="KW-1185">Reference proteome</keyword>
<dbReference type="Proteomes" id="UP001176961">
    <property type="component" value="Unassembled WGS sequence"/>
</dbReference>
<dbReference type="InterPro" id="IPR016162">
    <property type="entry name" value="Ald_DH_N"/>
</dbReference>
<dbReference type="InterPro" id="IPR015590">
    <property type="entry name" value="Aldehyde_DH_dom"/>
</dbReference>
<dbReference type="GO" id="GO:0016491">
    <property type="term" value="F:oxidoreductase activity"/>
    <property type="evidence" value="ECO:0007669"/>
    <property type="project" value="InterPro"/>
</dbReference>
<reference evidence="2" key="1">
    <citation type="submission" date="2023-07" db="EMBL/GenBank/DDBJ databases">
        <authorList>
            <consortium name="CYATHOMIX"/>
        </authorList>
    </citation>
    <scope>NUCLEOTIDE SEQUENCE</scope>
    <source>
        <strain evidence="2">N/A</strain>
    </source>
</reference>
<dbReference type="EMBL" id="CATQJL010000001">
    <property type="protein sequence ID" value="CAJ0590716.1"/>
    <property type="molecule type" value="Genomic_DNA"/>
</dbReference>
<organism evidence="2 3">
    <name type="scientific">Cylicocyclus nassatus</name>
    <name type="common">Nematode worm</name>
    <dbReference type="NCBI Taxonomy" id="53992"/>
    <lineage>
        <taxon>Eukaryota</taxon>
        <taxon>Metazoa</taxon>
        <taxon>Ecdysozoa</taxon>
        <taxon>Nematoda</taxon>
        <taxon>Chromadorea</taxon>
        <taxon>Rhabditida</taxon>
        <taxon>Rhabditina</taxon>
        <taxon>Rhabditomorpha</taxon>
        <taxon>Strongyloidea</taxon>
        <taxon>Strongylidae</taxon>
        <taxon>Cylicocyclus</taxon>
    </lineage>
</organism>
<evidence type="ECO:0000259" key="1">
    <source>
        <dbReference type="Pfam" id="PF00171"/>
    </source>
</evidence>
<comment type="caution">
    <text evidence="2">The sequence shown here is derived from an EMBL/GenBank/DDBJ whole genome shotgun (WGS) entry which is preliminary data.</text>
</comment>
<protein>
    <recommendedName>
        <fullName evidence="1">Aldehyde dehydrogenase domain-containing protein</fullName>
    </recommendedName>
</protein>
<gene>
    <name evidence="2" type="ORF">CYNAS_LOCUS2699</name>
</gene>
<accession>A0AA36DNY6</accession>